<comment type="caution">
    <text evidence="2">The sequence shown here is derived from an EMBL/GenBank/DDBJ whole genome shotgun (WGS) entry which is preliminary data.</text>
</comment>
<name>A0A1R3FU21_COCAP</name>
<evidence type="ECO:0000313" key="2">
    <source>
        <dbReference type="EMBL" id="OMO49362.1"/>
    </source>
</evidence>
<feature type="region of interest" description="Disordered" evidence="1">
    <location>
        <begin position="1"/>
        <end position="40"/>
    </location>
</feature>
<proteinExistence type="predicted"/>
<dbReference type="Proteomes" id="UP000188268">
    <property type="component" value="Unassembled WGS sequence"/>
</dbReference>
<reference evidence="2 3" key="1">
    <citation type="submission" date="2013-09" db="EMBL/GenBank/DDBJ databases">
        <title>Corchorus capsularis genome sequencing.</title>
        <authorList>
            <person name="Alam M."/>
            <person name="Haque M.S."/>
            <person name="Islam M.S."/>
            <person name="Emdad E.M."/>
            <person name="Islam M.M."/>
            <person name="Ahmed B."/>
            <person name="Halim A."/>
            <person name="Hossen Q.M.M."/>
            <person name="Hossain M.Z."/>
            <person name="Ahmed R."/>
            <person name="Khan M.M."/>
            <person name="Islam R."/>
            <person name="Rashid M.M."/>
            <person name="Khan S.A."/>
            <person name="Rahman M.S."/>
            <person name="Alam M."/>
        </authorList>
    </citation>
    <scope>NUCLEOTIDE SEQUENCE [LARGE SCALE GENOMIC DNA]</scope>
    <source>
        <strain evidence="3">cv. CVL-1</strain>
        <tissue evidence="2">Whole seedling</tissue>
    </source>
</reference>
<evidence type="ECO:0000256" key="1">
    <source>
        <dbReference type="SAM" id="MobiDB-lite"/>
    </source>
</evidence>
<feature type="compositionally biased region" description="Basic and acidic residues" evidence="1">
    <location>
        <begin position="9"/>
        <end position="20"/>
    </location>
</feature>
<dbReference type="AlphaFoldDB" id="A0A1R3FU21"/>
<evidence type="ECO:0000313" key="3">
    <source>
        <dbReference type="Proteomes" id="UP000188268"/>
    </source>
</evidence>
<dbReference type="Gramene" id="OMO49362">
    <property type="protein sequence ID" value="OMO49362"/>
    <property type="gene ID" value="CCACVL1_31055"/>
</dbReference>
<dbReference type="EMBL" id="AWWV01016503">
    <property type="protein sequence ID" value="OMO49362.1"/>
    <property type="molecule type" value="Genomic_DNA"/>
</dbReference>
<accession>A0A1R3FU21</accession>
<gene>
    <name evidence="2" type="ORF">CCACVL1_31055</name>
</gene>
<keyword evidence="3" id="KW-1185">Reference proteome</keyword>
<protein>
    <submittedName>
        <fullName evidence="2">Uncharacterized protein</fullName>
    </submittedName>
</protein>
<organism evidence="2 3">
    <name type="scientific">Corchorus capsularis</name>
    <name type="common">Jute</name>
    <dbReference type="NCBI Taxonomy" id="210143"/>
    <lineage>
        <taxon>Eukaryota</taxon>
        <taxon>Viridiplantae</taxon>
        <taxon>Streptophyta</taxon>
        <taxon>Embryophyta</taxon>
        <taxon>Tracheophyta</taxon>
        <taxon>Spermatophyta</taxon>
        <taxon>Magnoliopsida</taxon>
        <taxon>eudicotyledons</taxon>
        <taxon>Gunneridae</taxon>
        <taxon>Pentapetalae</taxon>
        <taxon>rosids</taxon>
        <taxon>malvids</taxon>
        <taxon>Malvales</taxon>
        <taxon>Malvaceae</taxon>
        <taxon>Grewioideae</taxon>
        <taxon>Apeibeae</taxon>
        <taxon>Corchorus</taxon>
    </lineage>
</organism>
<sequence>MKRGKKTQKSFEKGEQEQTKKTKQGRIGIATSSIRTGGGVNSLWEDMAALGS</sequence>